<comment type="pathway">
    <text evidence="3 8">Carbohydrate biosynthesis; 3-deoxy-D-manno-octulosonate biosynthesis; 3-deoxy-D-manno-octulosonate from D-ribulose 5-phosphate: step 2/3.</text>
</comment>
<evidence type="ECO:0000256" key="8">
    <source>
        <dbReference type="HAMAP-Rule" id="MF_00056"/>
    </source>
</evidence>
<dbReference type="InterPro" id="IPR006269">
    <property type="entry name" value="KDO8P_synthase"/>
</dbReference>
<protein>
    <recommendedName>
        <fullName evidence="8">2-dehydro-3-deoxyphosphooctonate aldolase</fullName>
        <ecNumber evidence="8">2.5.1.55</ecNumber>
    </recommendedName>
    <alternativeName>
        <fullName evidence="8">3-deoxy-D-manno-octulosonic acid 8-phosphate synthase</fullName>
    </alternativeName>
    <alternativeName>
        <fullName evidence="8">KDO-8-phosphate synthase</fullName>
        <shortName evidence="8">KDO 8-P synthase</shortName>
        <shortName evidence="8">KDOPS</shortName>
    </alternativeName>
    <alternativeName>
        <fullName evidence="8">Phospho-2-dehydro-3-deoxyoctonate aldolase</fullName>
    </alternativeName>
</protein>
<evidence type="ECO:0000313" key="11">
    <source>
        <dbReference type="Proteomes" id="UP000663929"/>
    </source>
</evidence>
<evidence type="ECO:0000256" key="4">
    <source>
        <dbReference type="ARBA" id="ARBA00010499"/>
    </source>
</evidence>
<evidence type="ECO:0000256" key="1">
    <source>
        <dbReference type="ARBA" id="ARBA00004496"/>
    </source>
</evidence>
<comment type="similarity">
    <text evidence="4 8">Belongs to the KdsA family.</text>
</comment>
<dbReference type="KEGG" id="scor:J3U87_05885"/>
<keyword evidence="11" id="KW-1185">Reference proteome</keyword>
<keyword evidence="5 8" id="KW-0963">Cytoplasm</keyword>
<dbReference type="InterPro" id="IPR006218">
    <property type="entry name" value="DAHP1/KDSA"/>
</dbReference>
<dbReference type="GO" id="GO:0019294">
    <property type="term" value="P:keto-3-deoxy-D-manno-octulosonic acid biosynthetic process"/>
    <property type="evidence" value="ECO:0007669"/>
    <property type="project" value="UniProtKB-UniRule"/>
</dbReference>
<dbReference type="PANTHER" id="PTHR21057">
    <property type="entry name" value="PHOSPHO-2-DEHYDRO-3-DEOXYHEPTONATE ALDOLASE"/>
    <property type="match status" value="1"/>
</dbReference>
<evidence type="ECO:0000256" key="7">
    <source>
        <dbReference type="ARBA" id="ARBA00049112"/>
    </source>
</evidence>
<dbReference type="SUPFAM" id="SSF51569">
    <property type="entry name" value="Aldolase"/>
    <property type="match status" value="1"/>
</dbReference>
<evidence type="ECO:0000313" key="10">
    <source>
        <dbReference type="EMBL" id="QTD51985.1"/>
    </source>
</evidence>
<proteinExistence type="inferred from homology"/>
<accession>A0A8A4TZQ8</accession>
<dbReference type="RefSeq" id="WP_237382096.1">
    <property type="nucleotide sequence ID" value="NZ_CP071793.1"/>
</dbReference>
<evidence type="ECO:0000256" key="5">
    <source>
        <dbReference type="ARBA" id="ARBA00022490"/>
    </source>
</evidence>
<keyword evidence="6 8" id="KW-0808">Transferase</keyword>
<dbReference type="Pfam" id="PF00793">
    <property type="entry name" value="DAHP_synth_1"/>
    <property type="match status" value="1"/>
</dbReference>
<dbReference type="NCBIfam" id="NF003543">
    <property type="entry name" value="PRK05198.1"/>
    <property type="match status" value="1"/>
</dbReference>
<evidence type="ECO:0000256" key="6">
    <source>
        <dbReference type="ARBA" id="ARBA00022679"/>
    </source>
</evidence>
<feature type="domain" description="DAHP synthetase I/KDSA" evidence="9">
    <location>
        <begin position="18"/>
        <end position="264"/>
    </location>
</feature>
<comment type="catalytic activity">
    <reaction evidence="7 8">
        <text>D-arabinose 5-phosphate + phosphoenolpyruvate + H2O = 3-deoxy-alpha-D-manno-2-octulosonate-8-phosphate + phosphate</text>
        <dbReference type="Rhea" id="RHEA:14053"/>
        <dbReference type="ChEBI" id="CHEBI:15377"/>
        <dbReference type="ChEBI" id="CHEBI:43474"/>
        <dbReference type="ChEBI" id="CHEBI:57693"/>
        <dbReference type="ChEBI" id="CHEBI:58702"/>
        <dbReference type="ChEBI" id="CHEBI:85985"/>
        <dbReference type="EC" id="2.5.1.55"/>
    </reaction>
</comment>
<organism evidence="10 11">
    <name type="scientific">Sulfidibacter corallicola</name>
    <dbReference type="NCBI Taxonomy" id="2818388"/>
    <lineage>
        <taxon>Bacteria</taxon>
        <taxon>Pseudomonadati</taxon>
        <taxon>Acidobacteriota</taxon>
        <taxon>Holophagae</taxon>
        <taxon>Acanthopleuribacterales</taxon>
        <taxon>Acanthopleuribacteraceae</taxon>
        <taxon>Sulfidibacter</taxon>
    </lineage>
</organism>
<evidence type="ECO:0000259" key="9">
    <source>
        <dbReference type="Pfam" id="PF00793"/>
    </source>
</evidence>
<dbReference type="InterPro" id="IPR013785">
    <property type="entry name" value="Aldolase_TIM"/>
</dbReference>
<dbReference type="EMBL" id="CP071793">
    <property type="protein sequence ID" value="QTD51985.1"/>
    <property type="molecule type" value="Genomic_DNA"/>
</dbReference>
<gene>
    <name evidence="8 10" type="primary">kdsA</name>
    <name evidence="10" type="ORF">J3U87_05885</name>
</gene>
<comment type="subcellular location">
    <subcellularLocation>
        <location evidence="1 8">Cytoplasm</location>
    </subcellularLocation>
</comment>
<dbReference type="GO" id="GO:0008676">
    <property type="term" value="F:3-deoxy-8-phosphooctulonate synthase activity"/>
    <property type="evidence" value="ECO:0007669"/>
    <property type="project" value="UniProtKB-UniRule"/>
</dbReference>
<reference evidence="10" key="1">
    <citation type="submission" date="2021-03" db="EMBL/GenBank/DDBJ databases">
        <title>Acanthopleuribacteraceae sp. M133.</title>
        <authorList>
            <person name="Wang G."/>
        </authorList>
    </citation>
    <scope>NUCLEOTIDE SEQUENCE</scope>
    <source>
        <strain evidence="10">M133</strain>
    </source>
</reference>
<comment type="pathway">
    <text evidence="2">Bacterial outer membrane biogenesis; lipopolysaccharide biosynthesis.</text>
</comment>
<name>A0A8A4TZQ8_SULCO</name>
<sequence length="274" mass="29466">MSFSIPVGSRTLTPGGAYLLIAGPCMIESEAHCLGMAEKIAKRVAPYADQFLWVFKSSFDKANRSSGKSARGPGMEEGLAILDKVKREFGVPVLTDIHESYQAAPVAEVADILQIPAFLCRQTDLLLAAAKTGRIVNIKKGQFVAPHDMGKPVVKVREAGNAYGMITERGTSFGYNNLVVDYAGLHVMRRFGAPVIFDATHCVQLPGGLGDTSGGRREIAPYMAKAAAAFGVDGFFTEVHDNPDQALSDGPNQLNLELFEDLLPKLVAIREAAR</sequence>
<evidence type="ECO:0000256" key="2">
    <source>
        <dbReference type="ARBA" id="ARBA00004756"/>
    </source>
</evidence>
<dbReference type="Proteomes" id="UP000663929">
    <property type="component" value="Chromosome"/>
</dbReference>
<dbReference type="HAMAP" id="MF_00056">
    <property type="entry name" value="KDO8P_synth"/>
    <property type="match status" value="1"/>
</dbReference>
<dbReference type="AlphaFoldDB" id="A0A8A4TZQ8"/>
<dbReference type="UniPathway" id="UPA00357">
    <property type="reaction ID" value="UER00474"/>
</dbReference>
<dbReference type="EC" id="2.5.1.55" evidence="8"/>
<dbReference type="NCBIfam" id="TIGR01362">
    <property type="entry name" value="KDO8P_synth"/>
    <property type="match status" value="1"/>
</dbReference>
<evidence type="ECO:0000256" key="3">
    <source>
        <dbReference type="ARBA" id="ARBA00004845"/>
    </source>
</evidence>
<keyword evidence="8" id="KW-0448">Lipopolysaccharide biosynthesis</keyword>
<dbReference type="GO" id="GO:0005737">
    <property type="term" value="C:cytoplasm"/>
    <property type="evidence" value="ECO:0007669"/>
    <property type="project" value="UniProtKB-SubCell"/>
</dbReference>
<dbReference type="Gene3D" id="3.20.20.70">
    <property type="entry name" value="Aldolase class I"/>
    <property type="match status" value="1"/>
</dbReference>
<dbReference type="UniPathway" id="UPA00030"/>